<evidence type="ECO:0000256" key="13">
    <source>
        <dbReference type="ARBA" id="ARBA00023185"/>
    </source>
</evidence>
<evidence type="ECO:0000313" key="18">
    <source>
        <dbReference type="Proteomes" id="UP000694853"/>
    </source>
</evidence>
<evidence type="ECO:0000256" key="12">
    <source>
        <dbReference type="ARBA" id="ARBA00023180"/>
    </source>
</evidence>
<evidence type="ECO:0000256" key="1">
    <source>
        <dbReference type="ARBA" id="ARBA00000349"/>
    </source>
</evidence>
<evidence type="ECO:0000313" key="19">
    <source>
        <dbReference type="RefSeq" id="XP_027338087.1"/>
    </source>
</evidence>
<organism evidence="18 19">
    <name type="scientific">Abrus precatorius</name>
    <name type="common">Indian licorice</name>
    <name type="synonym">Glycine abrus</name>
    <dbReference type="NCBI Taxonomy" id="3816"/>
    <lineage>
        <taxon>Eukaryota</taxon>
        <taxon>Viridiplantae</taxon>
        <taxon>Streptophyta</taxon>
        <taxon>Embryophyta</taxon>
        <taxon>Tracheophyta</taxon>
        <taxon>Spermatophyta</taxon>
        <taxon>Magnoliopsida</taxon>
        <taxon>eudicotyledons</taxon>
        <taxon>Gunneridae</taxon>
        <taxon>Pentapetalae</taxon>
        <taxon>rosids</taxon>
        <taxon>fabids</taxon>
        <taxon>Fabales</taxon>
        <taxon>Fabaceae</taxon>
        <taxon>Papilionoideae</taxon>
        <taxon>50 kb inversion clade</taxon>
        <taxon>NPAAA clade</taxon>
        <taxon>indigoferoid/millettioid clade</taxon>
        <taxon>Abreae</taxon>
        <taxon>Abrus</taxon>
    </lineage>
</organism>
<dbReference type="InterPro" id="IPR045087">
    <property type="entry name" value="Cu-oxidase_fam"/>
</dbReference>
<dbReference type="FunFam" id="2.60.40.420:FF:000049">
    <property type="entry name" value="Laccase"/>
    <property type="match status" value="1"/>
</dbReference>
<dbReference type="Gene3D" id="2.60.40.420">
    <property type="entry name" value="Cupredoxins - blue copper proteins"/>
    <property type="match status" value="3"/>
</dbReference>
<dbReference type="Pfam" id="PF07731">
    <property type="entry name" value="Cu-oxidase_2"/>
    <property type="match status" value="1"/>
</dbReference>
<reference evidence="19" key="2">
    <citation type="submission" date="2025-08" db="UniProtKB">
        <authorList>
            <consortium name="RefSeq"/>
        </authorList>
    </citation>
    <scope>IDENTIFICATION</scope>
    <source>
        <tissue evidence="19">Young leaves</tissue>
    </source>
</reference>
<dbReference type="GO" id="GO:0005507">
    <property type="term" value="F:copper ion binding"/>
    <property type="evidence" value="ECO:0007669"/>
    <property type="project" value="InterPro"/>
</dbReference>
<dbReference type="AlphaFoldDB" id="A0A8B8K2T3"/>
<dbReference type="Proteomes" id="UP000694853">
    <property type="component" value="Unplaced"/>
</dbReference>
<dbReference type="Pfam" id="PF00394">
    <property type="entry name" value="Cu-oxidase"/>
    <property type="match status" value="1"/>
</dbReference>
<feature type="domain" description="Plastocyanin-like" evidence="15">
    <location>
        <begin position="275"/>
        <end position="425"/>
    </location>
</feature>
<keyword evidence="6 14" id="KW-0052">Apoplast</keyword>
<keyword evidence="8 14" id="KW-0479">Metal-binding</keyword>
<keyword evidence="12" id="KW-0325">Glycoprotein</keyword>
<dbReference type="CDD" id="cd13875">
    <property type="entry name" value="CuRO_2_LCC_plant"/>
    <property type="match status" value="1"/>
</dbReference>
<evidence type="ECO:0000259" key="17">
    <source>
        <dbReference type="Pfam" id="PF07732"/>
    </source>
</evidence>
<name>A0A8B8K2T3_ABRPR</name>
<accession>A0A8B8K2T3</accession>
<feature type="domain" description="Plastocyanin-like" evidence="16">
    <location>
        <begin position="531"/>
        <end position="663"/>
    </location>
</feature>
<comment type="cofactor">
    <cofactor evidence="14">
        <name>Cu cation</name>
        <dbReference type="ChEBI" id="CHEBI:23378"/>
    </cofactor>
    <text evidence="14">Binds 4 Cu cations per monomer.</text>
</comment>
<dbReference type="OrthoDB" id="2121828at2759"/>
<keyword evidence="7 14" id="KW-0964">Secreted</keyword>
<dbReference type="CDD" id="cd13849">
    <property type="entry name" value="CuRO_1_LCC_plant"/>
    <property type="match status" value="1"/>
</dbReference>
<keyword evidence="10 14" id="KW-0560">Oxidoreductase</keyword>
<dbReference type="PROSITE" id="PS00079">
    <property type="entry name" value="MULTICOPPER_OXIDASE1"/>
    <property type="match status" value="1"/>
</dbReference>
<evidence type="ECO:0000256" key="5">
    <source>
        <dbReference type="ARBA" id="ARBA00012297"/>
    </source>
</evidence>
<dbReference type="InterPro" id="IPR034285">
    <property type="entry name" value="CuRO_2_LCC"/>
</dbReference>
<dbReference type="InterPro" id="IPR011707">
    <property type="entry name" value="Cu-oxidase-like_N"/>
</dbReference>
<evidence type="ECO:0000256" key="6">
    <source>
        <dbReference type="ARBA" id="ARBA00022523"/>
    </source>
</evidence>
<sequence length="681" mass="77347">MTRHEALLQETLDPSGTLIKHQWLHILELPIAMPPCCEMQSKRLQRESTQQAEKKIQEYESSRSLSQEISTQDSLAHVLGSKEHCSRVQGLGLGPYPSQVFGYPSRSYSGISSSLPSYRELQNQHIFNLFLIITFQVSDQGIHHHKFVIKSSSFTRLCSTKNILTVNGEFPGPTLKAHRVDKIVVKVYNRAKYNITIHWHGARQVRNPWSDGTAYITQCPIQPGNMFKQIIHLTTEEGTIWWHAHCGWAKATVHGAVIVYPKRGHRYPFPEPHAEVPIILGEWWKKEVMEIPDNANKTGGEPILSDAYTINGQPGHLYPCSKKETFKMIVDYGKTYLLRIINAVMDEELFFAIGKHKLTVVGTDGSYVKPINTSYIMITPGQSMDILLEANQHPGHYFMAGRAYSSAFGAGFDNTTTTGLLIYRGSNHHKKRPIRPHLPPYNRTQAATDFTKQFRSLASKTHPTNVPTKVDTHLLFTLSVNLLNCTDKPCTGPFGKRFSASVNNISLVYPHIDFLRAYYYKIQGVFDMDFPREPNKEFNYTGDKLPEYLLTPTFDTKVLVLDYNANVELILQGTNVLASDNHPIHLHGYSFYVVGWGFGNFDPKKDPQNYNLIDPPQETTVGVPNNGWVAIRFRADNPGLWLLHCHIERHNTWGMAMVFLVRDGPYPHTKIFPPPRSLPKC</sequence>
<evidence type="ECO:0000256" key="10">
    <source>
        <dbReference type="ARBA" id="ARBA00023002"/>
    </source>
</evidence>
<dbReference type="InterPro" id="IPR034288">
    <property type="entry name" value="CuRO_1_LCC"/>
</dbReference>
<keyword evidence="9 14" id="KW-0677">Repeat</keyword>
<feature type="domain" description="Plastocyanin-like" evidence="17">
    <location>
        <begin position="150"/>
        <end position="262"/>
    </location>
</feature>
<dbReference type="GeneID" id="113852025"/>
<evidence type="ECO:0000256" key="14">
    <source>
        <dbReference type="RuleBase" id="RU361119"/>
    </source>
</evidence>
<evidence type="ECO:0000256" key="7">
    <source>
        <dbReference type="ARBA" id="ARBA00022525"/>
    </source>
</evidence>
<dbReference type="PANTHER" id="PTHR11709">
    <property type="entry name" value="MULTI-COPPER OXIDASE"/>
    <property type="match status" value="1"/>
</dbReference>
<keyword evidence="11 14" id="KW-0186">Copper</keyword>
<dbReference type="SUPFAM" id="SSF49503">
    <property type="entry name" value="Cupredoxins"/>
    <property type="match status" value="3"/>
</dbReference>
<evidence type="ECO:0000256" key="4">
    <source>
        <dbReference type="ARBA" id="ARBA00010609"/>
    </source>
</evidence>
<dbReference type="InterPro" id="IPR001117">
    <property type="entry name" value="Cu-oxidase_2nd"/>
</dbReference>
<dbReference type="InterPro" id="IPR034289">
    <property type="entry name" value="CuRO_3_LCC"/>
</dbReference>
<proteinExistence type="inferred from homology"/>
<dbReference type="NCBIfam" id="TIGR03389">
    <property type="entry name" value="laccase"/>
    <property type="match status" value="1"/>
</dbReference>
<comment type="similarity">
    <text evidence="4 14">Belongs to the multicopper oxidase family.</text>
</comment>
<comment type="catalytic activity">
    <reaction evidence="1 14">
        <text>4 hydroquinone + O2 = 4 benzosemiquinone + 2 H2O</text>
        <dbReference type="Rhea" id="RHEA:11276"/>
        <dbReference type="ChEBI" id="CHEBI:15377"/>
        <dbReference type="ChEBI" id="CHEBI:15379"/>
        <dbReference type="ChEBI" id="CHEBI:17594"/>
        <dbReference type="ChEBI" id="CHEBI:17977"/>
        <dbReference type="EC" id="1.10.3.2"/>
    </reaction>
</comment>
<comment type="function">
    <text evidence="2 14">Lignin degradation and detoxification of lignin-derived products.</text>
</comment>
<dbReference type="InterPro" id="IPR011706">
    <property type="entry name" value="Cu-oxidase_C"/>
</dbReference>
<keyword evidence="18" id="KW-1185">Reference proteome</keyword>
<dbReference type="CDD" id="cd13897">
    <property type="entry name" value="CuRO_3_LCC_plant"/>
    <property type="match status" value="1"/>
</dbReference>
<gene>
    <name evidence="19" type="primary">LOC113852025</name>
</gene>
<dbReference type="RefSeq" id="XP_027338087.1">
    <property type="nucleotide sequence ID" value="XM_027482286.1"/>
</dbReference>
<evidence type="ECO:0000259" key="15">
    <source>
        <dbReference type="Pfam" id="PF00394"/>
    </source>
</evidence>
<evidence type="ECO:0000256" key="2">
    <source>
        <dbReference type="ARBA" id="ARBA00002075"/>
    </source>
</evidence>
<dbReference type="GO" id="GO:0046274">
    <property type="term" value="P:lignin catabolic process"/>
    <property type="evidence" value="ECO:0007669"/>
    <property type="project" value="UniProtKB-KW"/>
</dbReference>
<dbReference type="PROSITE" id="PS00080">
    <property type="entry name" value="MULTICOPPER_OXIDASE2"/>
    <property type="match status" value="1"/>
</dbReference>
<dbReference type="EC" id="1.10.3.2" evidence="5 14"/>
<comment type="subcellular location">
    <subcellularLocation>
        <location evidence="3 14">Secreted</location>
        <location evidence="3 14">Extracellular space</location>
        <location evidence="3 14">Apoplast</location>
    </subcellularLocation>
</comment>
<evidence type="ECO:0000256" key="8">
    <source>
        <dbReference type="ARBA" id="ARBA00022723"/>
    </source>
</evidence>
<evidence type="ECO:0000256" key="3">
    <source>
        <dbReference type="ARBA" id="ARBA00004271"/>
    </source>
</evidence>
<reference evidence="18" key="1">
    <citation type="journal article" date="2019" name="Toxins">
        <title>Detection of Abrin-Like and Prepropulchellin-Like Toxin Genes and Transcripts Using Whole Genome Sequencing and Full-Length Transcript Sequencing of Abrus precatorius.</title>
        <authorList>
            <person name="Hovde B.T."/>
            <person name="Daligault H.E."/>
            <person name="Hanschen E.R."/>
            <person name="Kunde Y.A."/>
            <person name="Johnson M.B."/>
            <person name="Starkenburg S.R."/>
            <person name="Johnson S.L."/>
        </authorList>
    </citation>
    <scope>NUCLEOTIDE SEQUENCE [LARGE SCALE GENOMIC DNA]</scope>
</reference>
<dbReference type="InterPro" id="IPR002355">
    <property type="entry name" value="Cu_oxidase_Cu_BS"/>
</dbReference>
<dbReference type="InterPro" id="IPR008972">
    <property type="entry name" value="Cupredoxin"/>
</dbReference>
<protein>
    <recommendedName>
        <fullName evidence="5 14">Laccase</fullName>
        <ecNumber evidence="5 14">1.10.3.2</ecNumber>
    </recommendedName>
    <alternativeName>
        <fullName evidence="14">Benzenediol:oxygen oxidoreductase</fullName>
    </alternativeName>
    <alternativeName>
        <fullName evidence="14">Diphenol oxidase</fullName>
    </alternativeName>
    <alternativeName>
        <fullName evidence="14">Urishiol oxidase</fullName>
    </alternativeName>
</protein>
<evidence type="ECO:0000256" key="11">
    <source>
        <dbReference type="ARBA" id="ARBA00023008"/>
    </source>
</evidence>
<dbReference type="InterPro" id="IPR033138">
    <property type="entry name" value="Cu_oxidase_CS"/>
</dbReference>
<evidence type="ECO:0000256" key="9">
    <source>
        <dbReference type="ARBA" id="ARBA00022737"/>
    </source>
</evidence>
<evidence type="ECO:0000259" key="16">
    <source>
        <dbReference type="Pfam" id="PF07731"/>
    </source>
</evidence>
<dbReference type="PANTHER" id="PTHR11709:SF262">
    <property type="entry name" value="LACCASE-14"/>
    <property type="match status" value="1"/>
</dbReference>
<dbReference type="Pfam" id="PF07732">
    <property type="entry name" value="Cu-oxidase_3"/>
    <property type="match status" value="1"/>
</dbReference>
<dbReference type="KEGG" id="aprc:113852025"/>
<dbReference type="GO" id="GO:0052716">
    <property type="term" value="F:hydroquinone:oxygen oxidoreductase activity"/>
    <property type="evidence" value="ECO:0007669"/>
    <property type="project" value="UniProtKB-EC"/>
</dbReference>
<dbReference type="GO" id="GO:0048046">
    <property type="term" value="C:apoplast"/>
    <property type="evidence" value="ECO:0007669"/>
    <property type="project" value="UniProtKB-SubCell"/>
</dbReference>
<dbReference type="InterPro" id="IPR017761">
    <property type="entry name" value="Laccase"/>
</dbReference>
<keyword evidence="13 14" id="KW-0439">Lignin degradation</keyword>